<feature type="signal peptide" evidence="1">
    <location>
        <begin position="1"/>
        <end position="21"/>
    </location>
</feature>
<sequence length="508" mass="57411">GVKNFLFASVISSCFVVRVWMDKSSVPVRHGYANPSYGRMLDLVRNSPKFREMALKIKQLSRELGPHPNLDVLRSACTDVGIKEQVLAMVRTNRAIPDTEPIMGPPPPTITLYGMFGKGCNVVDVGSGNCAKLKRYTGVVRFTAVDPDVSNILDSVIKVVPGRLCQLFDKFGPETIFSSWMVACQLNADELQYLSSHDGLHMMPDHQALVEMGVAREENDKIVVRAQGMNYSDTPCYYPGYSAAAGYTLVPFYAERTIDVVDLVPGVADAYRPLINASPVGYFDMNLTDMSPKFDGRSVELEIHKGDVYLTYRNGEVFRGKSDFPYHLCCHMEDVGGLFVLFRILQYRGYVPPHCGDSLRVFCERVRLRIDGKFVVPSPRVVRFEPEYSLVYRWGDTVVRARLPTDGIISRSEGKDFYCKKMWTVELYRDRWENVTKALSEKGYVSVLDGEFYEGLNELSVWRDGFKVYFRPIKCRVDKSEVTPMDTILYLIDKPVLGELDALGEVSI</sequence>
<keyword evidence="1" id="KW-0732">Signal</keyword>
<gene>
    <name evidence="2" type="ORF">g.590</name>
</gene>
<protein>
    <recommendedName>
        <fullName evidence="3">Methyltransferase type 11 domain-containing protein</fullName>
    </recommendedName>
</protein>
<reference evidence="2" key="1">
    <citation type="submission" date="2015-12" db="EMBL/GenBank/DDBJ databases">
        <title>De novo transcriptome assembly of four potential Pierce s Disease insect vectors from Arizona vineyards.</title>
        <authorList>
            <person name="Tassone E.E."/>
        </authorList>
    </citation>
    <scope>NUCLEOTIDE SEQUENCE</scope>
</reference>
<proteinExistence type="predicted"/>
<dbReference type="AlphaFoldDB" id="A0A1B6CEF3"/>
<accession>A0A1B6CEF3</accession>
<feature type="chain" id="PRO_5008580420" description="Methyltransferase type 11 domain-containing protein" evidence="1">
    <location>
        <begin position="22"/>
        <end position="508"/>
    </location>
</feature>
<name>A0A1B6CEF3_9HEMI</name>
<evidence type="ECO:0008006" key="3">
    <source>
        <dbReference type="Google" id="ProtNLM"/>
    </source>
</evidence>
<organism evidence="2">
    <name type="scientific">Clastoptera arizonana</name>
    <name type="common">Arizona spittle bug</name>
    <dbReference type="NCBI Taxonomy" id="38151"/>
    <lineage>
        <taxon>Eukaryota</taxon>
        <taxon>Metazoa</taxon>
        <taxon>Ecdysozoa</taxon>
        <taxon>Arthropoda</taxon>
        <taxon>Hexapoda</taxon>
        <taxon>Insecta</taxon>
        <taxon>Pterygota</taxon>
        <taxon>Neoptera</taxon>
        <taxon>Paraneoptera</taxon>
        <taxon>Hemiptera</taxon>
        <taxon>Auchenorrhyncha</taxon>
        <taxon>Cercopoidea</taxon>
        <taxon>Clastopteridae</taxon>
        <taxon>Clastoptera</taxon>
    </lineage>
</organism>
<feature type="non-terminal residue" evidence="2">
    <location>
        <position position="1"/>
    </location>
</feature>
<evidence type="ECO:0000256" key="1">
    <source>
        <dbReference type="SAM" id="SignalP"/>
    </source>
</evidence>
<evidence type="ECO:0000313" key="2">
    <source>
        <dbReference type="EMBL" id="JAS11799.1"/>
    </source>
</evidence>
<dbReference type="EMBL" id="GEDC01025499">
    <property type="protein sequence ID" value="JAS11799.1"/>
    <property type="molecule type" value="Transcribed_RNA"/>
</dbReference>